<dbReference type="RefSeq" id="WP_061532906.1">
    <property type="nucleotide sequence ID" value="NZ_CP013233.1"/>
</dbReference>
<gene>
    <name evidence="3" type="ORF">CAter282_1562</name>
</gene>
<dbReference type="InterPro" id="IPR050256">
    <property type="entry name" value="Glycosyltransferase_2"/>
</dbReference>
<evidence type="ECO:0000313" key="4">
    <source>
        <dbReference type="Proteomes" id="UP000071778"/>
    </source>
</evidence>
<keyword evidence="3" id="KW-0808">Transferase</keyword>
<dbReference type="AlphaFoldDB" id="A0A127QH05"/>
<reference evidence="3 4" key="1">
    <citation type="submission" date="2015-11" db="EMBL/GenBank/DDBJ databases">
        <title>Exploring the genomic traits of fungus-feeding bacterial genus Collimonas.</title>
        <authorList>
            <person name="Song C."/>
            <person name="Schmidt R."/>
            <person name="de Jager V."/>
            <person name="Krzyzanowska D."/>
            <person name="Jongedijk E."/>
            <person name="Cankar K."/>
            <person name="Beekwilder J."/>
            <person name="van Veen A."/>
            <person name="de Boer W."/>
            <person name="van Veen J.A."/>
            <person name="Garbeva P."/>
        </authorList>
    </citation>
    <scope>NUCLEOTIDE SEQUENCE [LARGE SCALE GENOMIC DNA]</scope>
    <source>
        <strain evidence="3 4">Ter282</strain>
    </source>
</reference>
<dbReference type="Gene3D" id="3.90.550.10">
    <property type="entry name" value="Spore Coat Polysaccharide Biosynthesis Protein SpsA, Chain A"/>
    <property type="match status" value="1"/>
</dbReference>
<dbReference type="CDD" id="cd04179">
    <property type="entry name" value="DPM_DPG-synthase_like"/>
    <property type="match status" value="1"/>
</dbReference>
<protein>
    <submittedName>
        <fullName evidence="3">Glycosyl transferase 2 family protein</fullName>
    </submittedName>
</protein>
<keyword evidence="1" id="KW-0472">Membrane</keyword>
<dbReference type="Pfam" id="PF00535">
    <property type="entry name" value="Glycos_transf_2"/>
    <property type="match status" value="1"/>
</dbReference>
<dbReference type="InterPro" id="IPR001173">
    <property type="entry name" value="Glyco_trans_2-like"/>
</dbReference>
<feature type="transmembrane region" description="Helical" evidence="1">
    <location>
        <begin position="242"/>
        <end position="264"/>
    </location>
</feature>
<evidence type="ECO:0000259" key="2">
    <source>
        <dbReference type="Pfam" id="PF00535"/>
    </source>
</evidence>
<organism evidence="3 4">
    <name type="scientific">Collimonas arenae</name>
    <dbReference type="NCBI Taxonomy" id="279058"/>
    <lineage>
        <taxon>Bacteria</taxon>
        <taxon>Pseudomonadati</taxon>
        <taxon>Pseudomonadota</taxon>
        <taxon>Betaproteobacteria</taxon>
        <taxon>Burkholderiales</taxon>
        <taxon>Oxalobacteraceae</taxon>
        <taxon>Collimonas</taxon>
    </lineage>
</organism>
<keyword evidence="1" id="KW-0812">Transmembrane</keyword>
<feature type="domain" description="Glycosyltransferase 2-like" evidence="2">
    <location>
        <begin position="13"/>
        <end position="174"/>
    </location>
</feature>
<keyword evidence="4" id="KW-1185">Reference proteome</keyword>
<sequence>MLKNEAVEKNVAVILPAYNEELTIEGTIRAFREALPEAAIYVINNNSRDRTGAIASQVLQELACQGGIIDENRQGKGSALRRAFIDINADIYVLADADLTYPADQARELMEPVLQGHADMVVGDRQSGGDYARENQRSFHGFGNGLVQWMVNKLFRAKLVDIMSGYRVFSRDFVKTYPVLAEGFQIETDMTLHALHKRMRIVEIPVAYKDRPSGSVSKLNTFSDGTRVLFAIAQIFRYYRPLAFFSVLSLVLLLLGLLAGAPVFDDWIQYRFIYHVPLAILATGMCVAAVMALGIGLVLDSVAHQQRMEFELRWLARSERR</sequence>
<accession>A0A127QH05</accession>
<dbReference type="Proteomes" id="UP000071778">
    <property type="component" value="Chromosome"/>
</dbReference>
<keyword evidence="1" id="KW-1133">Transmembrane helix</keyword>
<feature type="transmembrane region" description="Helical" evidence="1">
    <location>
        <begin position="276"/>
        <end position="299"/>
    </location>
</feature>
<dbReference type="SUPFAM" id="SSF53448">
    <property type="entry name" value="Nucleotide-diphospho-sugar transferases"/>
    <property type="match status" value="1"/>
</dbReference>
<evidence type="ECO:0000256" key="1">
    <source>
        <dbReference type="SAM" id="Phobius"/>
    </source>
</evidence>
<name>A0A127QH05_9BURK</name>
<proteinExistence type="predicted"/>
<evidence type="ECO:0000313" key="3">
    <source>
        <dbReference type="EMBL" id="AMP09348.1"/>
    </source>
</evidence>
<dbReference type="EMBL" id="CP013235">
    <property type="protein sequence ID" value="AMP09348.1"/>
    <property type="molecule type" value="Genomic_DNA"/>
</dbReference>
<dbReference type="PATRIC" id="fig|279058.17.peg.1671"/>
<dbReference type="PANTHER" id="PTHR48090">
    <property type="entry name" value="UNDECAPRENYL-PHOSPHATE 4-DEOXY-4-FORMAMIDO-L-ARABINOSE TRANSFERASE-RELATED"/>
    <property type="match status" value="1"/>
</dbReference>
<dbReference type="PANTHER" id="PTHR48090:SF7">
    <property type="entry name" value="RFBJ PROTEIN"/>
    <property type="match status" value="1"/>
</dbReference>
<dbReference type="GO" id="GO:0016740">
    <property type="term" value="F:transferase activity"/>
    <property type="evidence" value="ECO:0007669"/>
    <property type="project" value="UniProtKB-KW"/>
</dbReference>
<dbReference type="OrthoDB" id="276604at2"/>
<dbReference type="InterPro" id="IPR029044">
    <property type="entry name" value="Nucleotide-diphossugar_trans"/>
</dbReference>